<dbReference type="EMBL" id="CAJVPS010001403">
    <property type="protein sequence ID" value="CAG8536641.1"/>
    <property type="molecule type" value="Genomic_DNA"/>
</dbReference>
<keyword evidence="2" id="KW-1185">Reference proteome</keyword>
<comment type="caution">
    <text evidence="1">The sequence shown here is derived from an EMBL/GenBank/DDBJ whole genome shotgun (WGS) entry which is preliminary data.</text>
</comment>
<organism evidence="1 2">
    <name type="scientific">Ambispora leptoticha</name>
    <dbReference type="NCBI Taxonomy" id="144679"/>
    <lineage>
        <taxon>Eukaryota</taxon>
        <taxon>Fungi</taxon>
        <taxon>Fungi incertae sedis</taxon>
        <taxon>Mucoromycota</taxon>
        <taxon>Glomeromycotina</taxon>
        <taxon>Glomeromycetes</taxon>
        <taxon>Archaeosporales</taxon>
        <taxon>Ambisporaceae</taxon>
        <taxon>Ambispora</taxon>
    </lineage>
</organism>
<dbReference type="AlphaFoldDB" id="A0A9N9AN64"/>
<protein>
    <submittedName>
        <fullName evidence="1">13753_t:CDS:1</fullName>
    </submittedName>
</protein>
<proteinExistence type="predicted"/>
<gene>
    <name evidence="1" type="ORF">ALEPTO_LOCUS5203</name>
</gene>
<accession>A0A9N9AN64</accession>
<dbReference type="Proteomes" id="UP000789508">
    <property type="component" value="Unassembled WGS sequence"/>
</dbReference>
<evidence type="ECO:0000313" key="1">
    <source>
        <dbReference type="EMBL" id="CAG8536641.1"/>
    </source>
</evidence>
<name>A0A9N9AN64_9GLOM</name>
<sequence>MEKDDPSEFLDNATRKVPLSLSHPEISTTFQLIHVINELSHILYNMLKSGEAQEKTAQELRMRIDGHGCDAQLISILHHQDKKLSKIGNPK</sequence>
<reference evidence="1" key="1">
    <citation type="submission" date="2021-06" db="EMBL/GenBank/DDBJ databases">
        <authorList>
            <person name="Kallberg Y."/>
            <person name="Tangrot J."/>
            <person name="Rosling A."/>
        </authorList>
    </citation>
    <scope>NUCLEOTIDE SEQUENCE</scope>
    <source>
        <strain evidence="1">FL130A</strain>
    </source>
</reference>
<evidence type="ECO:0000313" key="2">
    <source>
        <dbReference type="Proteomes" id="UP000789508"/>
    </source>
</evidence>